<evidence type="ECO:0000259" key="4">
    <source>
        <dbReference type="PROSITE" id="PS51077"/>
    </source>
</evidence>
<dbReference type="SMART" id="SM00346">
    <property type="entry name" value="HTH_ICLR"/>
    <property type="match status" value="1"/>
</dbReference>
<organism evidence="6 7">
    <name type="scientific">Pseudonocardia adelaidensis</name>
    <dbReference type="NCBI Taxonomy" id="648754"/>
    <lineage>
        <taxon>Bacteria</taxon>
        <taxon>Bacillati</taxon>
        <taxon>Actinomycetota</taxon>
        <taxon>Actinomycetes</taxon>
        <taxon>Pseudonocardiales</taxon>
        <taxon>Pseudonocardiaceae</taxon>
        <taxon>Pseudonocardia</taxon>
    </lineage>
</organism>
<evidence type="ECO:0000256" key="3">
    <source>
        <dbReference type="ARBA" id="ARBA00023163"/>
    </source>
</evidence>
<dbReference type="PANTHER" id="PTHR30136">
    <property type="entry name" value="HELIX-TURN-HELIX TRANSCRIPTIONAL REGULATOR, ICLR FAMILY"/>
    <property type="match status" value="1"/>
</dbReference>
<dbReference type="InterPro" id="IPR005471">
    <property type="entry name" value="Tscrpt_reg_IclR_N"/>
</dbReference>
<proteinExistence type="predicted"/>
<dbReference type="PANTHER" id="PTHR30136:SF24">
    <property type="entry name" value="HTH-TYPE TRANSCRIPTIONAL REPRESSOR ALLR"/>
    <property type="match status" value="1"/>
</dbReference>
<dbReference type="InterPro" id="IPR036390">
    <property type="entry name" value="WH_DNA-bd_sf"/>
</dbReference>
<sequence length="256" mass="27474">MKNKPAYGIDSVDHALHLATLLLHEGPLRVTDAAARLGVARSTAHRLLAMLVYRDFAEQDEDRRYAAGPVLRGAVAPEPVADLRRLALPHLEALAARTDESVNLVIVVGDQARFVATVESTHVLRVGDREGRVLPARLASGGRAVLAGRPEEEVVDLHSAVDSPVADVPALLRDLRRVRKQGFAVNDQATETGVTAIGQAVPCPAGMVPAAVSIAMPTARYRRDRLPEWTRDLATTVARIERDLADGSVHQNGGAL</sequence>
<evidence type="ECO:0000313" key="7">
    <source>
        <dbReference type="Proteomes" id="UP001500804"/>
    </source>
</evidence>
<dbReference type="SUPFAM" id="SSF55781">
    <property type="entry name" value="GAF domain-like"/>
    <property type="match status" value="1"/>
</dbReference>
<dbReference type="Gene3D" id="3.30.450.40">
    <property type="match status" value="1"/>
</dbReference>
<accession>A0ABP9P7F1</accession>
<evidence type="ECO:0000256" key="1">
    <source>
        <dbReference type="ARBA" id="ARBA00023015"/>
    </source>
</evidence>
<dbReference type="PROSITE" id="PS51078">
    <property type="entry name" value="ICLR_ED"/>
    <property type="match status" value="1"/>
</dbReference>
<evidence type="ECO:0000313" key="6">
    <source>
        <dbReference type="EMBL" id="GAA5140512.1"/>
    </source>
</evidence>
<protein>
    <submittedName>
        <fullName evidence="6">IclR family transcriptional regulator C-terminal domain-containing protein</fullName>
    </submittedName>
</protein>
<evidence type="ECO:0000256" key="2">
    <source>
        <dbReference type="ARBA" id="ARBA00023125"/>
    </source>
</evidence>
<keyword evidence="3" id="KW-0804">Transcription</keyword>
<dbReference type="Proteomes" id="UP001500804">
    <property type="component" value="Unassembled WGS sequence"/>
</dbReference>
<dbReference type="PROSITE" id="PS51077">
    <property type="entry name" value="HTH_ICLR"/>
    <property type="match status" value="1"/>
</dbReference>
<dbReference type="InterPro" id="IPR050707">
    <property type="entry name" value="HTH_MetabolicPath_Reg"/>
</dbReference>
<dbReference type="Gene3D" id="1.10.10.10">
    <property type="entry name" value="Winged helix-like DNA-binding domain superfamily/Winged helix DNA-binding domain"/>
    <property type="match status" value="1"/>
</dbReference>
<dbReference type="InterPro" id="IPR036388">
    <property type="entry name" value="WH-like_DNA-bd_sf"/>
</dbReference>
<dbReference type="InterPro" id="IPR029016">
    <property type="entry name" value="GAF-like_dom_sf"/>
</dbReference>
<feature type="domain" description="IclR-ED" evidence="5">
    <location>
        <begin position="69"/>
        <end position="246"/>
    </location>
</feature>
<comment type="caution">
    <text evidence="6">The sequence shown here is derived from an EMBL/GenBank/DDBJ whole genome shotgun (WGS) entry which is preliminary data.</text>
</comment>
<dbReference type="InterPro" id="IPR014757">
    <property type="entry name" value="Tscrpt_reg_IclR_C"/>
</dbReference>
<evidence type="ECO:0000259" key="5">
    <source>
        <dbReference type="PROSITE" id="PS51078"/>
    </source>
</evidence>
<reference evidence="7" key="1">
    <citation type="journal article" date="2019" name="Int. J. Syst. Evol. Microbiol.">
        <title>The Global Catalogue of Microorganisms (GCM) 10K type strain sequencing project: providing services to taxonomists for standard genome sequencing and annotation.</title>
        <authorList>
            <consortium name="The Broad Institute Genomics Platform"/>
            <consortium name="The Broad Institute Genome Sequencing Center for Infectious Disease"/>
            <person name="Wu L."/>
            <person name="Ma J."/>
        </authorList>
    </citation>
    <scope>NUCLEOTIDE SEQUENCE [LARGE SCALE GENOMIC DNA]</scope>
    <source>
        <strain evidence="7">JCM 18302</strain>
    </source>
</reference>
<dbReference type="EMBL" id="BAABJO010000048">
    <property type="protein sequence ID" value="GAA5140512.1"/>
    <property type="molecule type" value="Genomic_DNA"/>
</dbReference>
<dbReference type="Pfam" id="PF09339">
    <property type="entry name" value="HTH_IclR"/>
    <property type="match status" value="1"/>
</dbReference>
<keyword evidence="1" id="KW-0805">Transcription regulation</keyword>
<dbReference type="SUPFAM" id="SSF46785">
    <property type="entry name" value="Winged helix' DNA-binding domain"/>
    <property type="match status" value="1"/>
</dbReference>
<dbReference type="RefSeq" id="WP_345612602.1">
    <property type="nucleotide sequence ID" value="NZ_BAABJO010000048.1"/>
</dbReference>
<feature type="domain" description="HTH iclR-type" evidence="4">
    <location>
        <begin position="9"/>
        <end position="69"/>
    </location>
</feature>
<gene>
    <name evidence="6" type="ORF">GCM10023320_78250</name>
</gene>
<name>A0ABP9P7F1_9PSEU</name>
<keyword evidence="7" id="KW-1185">Reference proteome</keyword>
<keyword evidence="2" id="KW-0238">DNA-binding</keyword>
<dbReference type="Pfam" id="PF01614">
    <property type="entry name" value="IclR_C"/>
    <property type="match status" value="1"/>
</dbReference>